<sequence>MSTSVEIPQHVLDRLDPQYRALVQASGTLPPPLHTLQWSPAIRQATSSSDYGTREPVEVGSTRTIQLGDFSLRVMTPPGEKPSRGWPVVLNIHGGGWVLCNAATDDYILSRLCIGANCVTVSVDYRLAPEHPFPAGLNDSWDALVWVSKQGEQDIGIDPKRIAIMGCSAGGNLAAVVAQRACLASPPIPLVFQNLLVPALNLSFSSAEREKWTPSMLEHEHIWALSVADVFWHIDLYVPNVQDRTKPEVSPGLQENTLAFKGMPPTWLCVADMDVLCSEAEIYAEKLRAHGIPVTLKTLKGLPHHGIGADRVSLYSTISLYAFLTFLLFQVCTQVRKYHEELVEALKDAFV</sequence>
<comment type="similarity">
    <text evidence="1">Belongs to the 'GDXG' lipolytic enzyme family.</text>
</comment>
<dbReference type="PANTHER" id="PTHR48081">
    <property type="entry name" value="AB HYDROLASE SUPERFAMILY PROTEIN C4A8.06C"/>
    <property type="match status" value="1"/>
</dbReference>
<name>A0A074SGS1_9AGAM</name>
<accession>A0A074SGS1</accession>
<dbReference type="OrthoDB" id="408631at2759"/>
<comment type="caution">
    <text evidence="4">The sequence shown here is derived from an EMBL/GenBank/DDBJ whole genome shotgun (WGS) entry which is preliminary data.</text>
</comment>
<proteinExistence type="inferred from homology"/>
<evidence type="ECO:0000256" key="1">
    <source>
        <dbReference type="ARBA" id="ARBA00010515"/>
    </source>
</evidence>
<dbReference type="EMBL" id="AZST01000392">
    <property type="protein sequence ID" value="KEP49207.1"/>
    <property type="molecule type" value="Genomic_DNA"/>
</dbReference>
<reference evidence="4 5" key="1">
    <citation type="submission" date="2013-12" db="EMBL/GenBank/DDBJ databases">
        <authorList>
            <person name="Cubeta M."/>
            <person name="Pakala S."/>
            <person name="Fedorova N."/>
            <person name="Thomas E."/>
            <person name="Dean R."/>
            <person name="Jabaji S."/>
            <person name="Neate S."/>
            <person name="Toda T."/>
            <person name="Tavantzis S."/>
            <person name="Vilgalys R."/>
            <person name="Bharathan N."/>
            <person name="Pakala S."/>
            <person name="Losada L.S."/>
            <person name="Zafar N."/>
            <person name="Nierman W."/>
        </authorList>
    </citation>
    <scope>NUCLEOTIDE SEQUENCE [LARGE SCALE GENOMIC DNA]</scope>
    <source>
        <strain evidence="4 5">123E</strain>
    </source>
</reference>
<evidence type="ECO:0000259" key="3">
    <source>
        <dbReference type="Pfam" id="PF07859"/>
    </source>
</evidence>
<organism evidence="4 5">
    <name type="scientific">Rhizoctonia solani 123E</name>
    <dbReference type="NCBI Taxonomy" id="1423351"/>
    <lineage>
        <taxon>Eukaryota</taxon>
        <taxon>Fungi</taxon>
        <taxon>Dikarya</taxon>
        <taxon>Basidiomycota</taxon>
        <taxon>Agaricomycotina</taxon>
        <taxon>Agaricomycetes</taxon>
        <taxon>Cantharellales</taxon>
        <taxon>Ceratobasidiaceae</taxon>
        <taxon>Rhizoctonia</taxon>
    </lineage>
</organism>
<keyword evidence="2" id="KW-0378">Hydrolase</keyword>
<evidence type="ECO:0000313" key="5">
    <source>
        <dbReference type="Proteomes" id="UP000027456"/>
    </source>
</evidence>
<dbReference type="Gene3D" id="3.40.50.1820">
    <property type="entry name" value="alpha/beta hydrolase"/>
    <property type="match status" value="1"/>
</dbReference>
<keyword evidence="5" id="KW-1185">Reference proteome</keyword>
<dbReference type="InterPro" id="IPR029058">
    <property type="entry name" value="AB_hydrolase_fold"/>
</dbReference>
<dbReference type="Proteomes" id="UP000027456">
    <property type="component" value="Unassembled WGS sequence"/>
</dbReference>
<dbReference type="HOGENOM" id="CLU_012494_6_2_1"/>
<gene>
    <name evidence="4" type="ORF">V565_105510</name>
</gene>
<dbReference type="GO" id="GO:0016787">
    <property type="term" value="F:hydrolase activity"/>
    <property type="evidence" value="ECO:0007669"/>
    <property type="project" value="UniProtKB-KW"/>
</dbReference>
<dbReference type="PANTHER" id="PTHR48081:SF8">
    <property type="entry name" value="ALPHA_BETA HYDROLASE FOLD-3 DOMAIN-CONTAINING PROTEIN-RELATED"/>
    <property type="match status" value="1"/>
</dbReference>
<dbReference type="SUPFAM" id="SSF53474">
    <property type="entry name" value="alpha/beta-Hydrolases"/>
    <property type="match status" value="1"/>
</dbReference>
<evidence type="ECO:0000313" key="4">
    <source>
        <dbReference type="EMBL" id="KEP49207.1"/>
    </source>
</evidence>
<dbReference type="STRING" id="1423351.A0A074SGS1"/>
<dbReference type="InterPro" id="IPR002168">
    <property type="entry name" value="Lipase_GDXG_HIS_AS"/>
</dbReference>
<dbReference type="InterPro" id="IPR013094">
    <property type="entry name" value="AB_hydrolase_3"/>
</dbReference>
<evidence type="ECO:0000256" key="2">
    <source>
        <dbReference type="ARBA" id="ARBA00022801"/>
    </source>
</evidence>
<dbReference type="Pfam" id="PF07859">
    <property type="entry name" value="Abhydrolase_3"/>
    <property type="match status" value="1"/>
</dbReference>
<dbReference type="PROSITE" id="PS01173">
    <property type="entry name" value="LIPASE_GDXG_HIS"/>
    <property type="match status" value="1"/>
</dbReference>
<protein>
    <submittedName>
        <fullName evidence="4">Putative lipase from carbohydrate esterase family CE10 protein</fullName>
    </submittedName>
</protein>
<feature type="domain" description="Alpha/beta hydrolase fold-3" evidence="3">
    <location>
        <begin position="89"/>
        <end position="305"/>
    </location>
</feature>
<dbReference type="AlphaFoldDB" id="A0A074SGS1"/>
<dbReference type="InterPro" id="IPR050300">
    <property type="entry name" value="GDXG_lipolytic_enzyme"/>
</dbReference>